<keyword evidence="1" id="KW-0812">Transmembrane</keyword>
<keyword evidence="3" id="KW-1185">Reference proteome</keyword>
<dbReference type="RefSeq" id="WP_014442757.1">
    <property type="nucleotide sequence ID" value="NC_017093.1"/>
</dbReference>
<keyword evidence="1" id="KW-1133">Transmembrane helix</keyword>
<keyword evidence="1" id="KW-0472">Membrane</keyword>
<dbReference type="EMBL" id="AP012319">
    <property type="protein sequence ID" value="BAL87862.1"/>
    <property type="molecule type" value="Genomic_DNA"/>
</dbReference>
<gene>
    <name evidence="2" type="ordered locus">AMIS_26420</name>
</gene>
<sequence length="162" mass="17954">MDISRLGERIGDYPAGGIGALLGQFLRRFAIGLFVLGVVVSLADGDDPAFSTVLPRAILVLAPLFGLHFAWRAVTARLGVNRYRLHENGVYATNLFAQQRDVITWDEVAGVREMSGQSILYNFYRLELHRHGSAPMAIITAGFKRTTVEAVLQRLQKAGERR</sequence>
<reference evidence="2 3" key="1">
    <citation type="submission" date="2012-02" db="EMBL/GenBank/DDBJ databases">
        <title>Complete genome sequence of Actinoplanes missouriensis 431 (= NBRC 102363).</title>
        <authorList>
            <person name="Ohnishi Y."/>
            <person name="Ishikawa J."/>
            <person name="Sekine M."/>
            <person name="Hosoyama A."/>
            <person name="Harada T."/>
            <person name="Narita H."/>
            <person name="Hata T."/>
            <person name="Konno Y."/>
            <person name="Tutikane K."/>
            <person name="Fujita N."/>
            <person name="Horinouchi S."/>
            <person name="Hayakawa M."/>
        </authorList>
    </citation>
    <scope>NUCLEOTIDE SEQUENCE [LARGE SCALE GENOMIC DNA]</scope>
    <source>
        <strain evidence="3">ATCC 14538 / DSM 43046 / CBS 188.64 / JCM 3121 / NBRC 102363 / NCIMB 12654 / NRRL B-3342 / UNCC 431</strain>
    </source>
</reference>
<accession>I0H4C5</accession>
<dbReference type="HOGENOM" id="CLU_1601768_0_0_11"/>
<evidence type="ECO:0000313" key="3">
    <source>
        <dbReference type="Proteomes" id="UP000007882"/>
    </source>
</evidence>
<organism evidence="2 3">
    <name type="scientific">Actinoplanes missouriensis (strain ATCC 14538 / DSM 43046 / CBS 188.64 / JCM 3121 / NBRC 102363 / NCIMB 12654 / NRRL B-3342 / UNCC 431)</name>
    <dbReference type="NCBI Taxonomy" id="512565"/>
    <lineage>
        <taxon>Bacteria</taxon>
        <taxon>Bacillati</taxon>
        <taxon>Actinomycetota</taxon>
        <taxon>Actinomycetes</taxon>
        <taxon>Micromonosporales</taxon>
        <taxon>Micromonosporaceae</taxon>
        <taxon>Actinoplanes</taxon>
    </lineage>
</organism>
<feature type="transmembrane region" description="Helical" evidence="1">
    <location>
        <begin position="25"/>
        <end position="43"/>
    </location>
</feature>
<protein>
    <submittedName>
        <fullName evidence="2">Uncharacterized protein</fullName>
    </submittedName>
</protein>
<dbReference type="eggNOG" id="ENOG502ZX27">
    <property type="taxonomic scope" value="Bacteria"/>
</dbReference>
<proteinExistence type="predicted"/>
<name>I0H4C5_ACTM4</name>
<evidence type="ECO:0000256" key="1">
    <source>
        <dbReference type="SAM" id="Phobius"/>
    </source>
</evidence>
<dbReference type="OrthoDB" id="4219373at2"/>
<dbReference type="KEGG" id="ams:AMIS_26420"/>
<feature type="transmembrane region" description="Helical" evidence="1">
    <location>
        <begin position="55"/>
        <end position="74"/>
    </location>
</feature>
<dbReference type="Proteomes" id="UP000007882">
    <property type="component" value="Chromosome"/>
</dbReference>
<dbReference type="STRING" id="512565.AMIS_26420"/>
<dbReference type="AlphaFoldDB" id="I0H4C5"/>
<dbReference type="PATRIC" id="fig|512565.3.peg.2643"/>
<evidence type="ECO:0000313" key="2">
    <source>
        <dbReference type="EMBL" id="BAL87862.1"/>
    </source>
</evidence>